<dbReference type="AlphaFoldDB" id="A0ABD0XXY2"/>
<dbReference type="Gene3D" id="2.60.120.200">
    <property type="match status" value="1"/>
</dbReference>
<dbReference type="Proteomes" id="UP001558652">
    <property type="component" value="Unassembled WGS sequence"/>
</dbReference>
<gene>
    <name evidence="4" type="ORF">AAG570_005621</name>
</gene>
<evidence type="ECO:0000256" key="2">
    <source>
        <dbReference type="ARBA" id="ARBA00023180"/>
    </source>
</evidence>
<name>A0ABD0XXY2_9HEMI</name>
<protein>
    <recommendedName>
        <fullName evidence="3">Thrombospondin-like N-terminal domain-containing protein</fullName>
    </recommendedName>
</protein>
<dbReference type="SMART" id="SM00210">
    <property type="entry name" value="TSPN"/>
    <property type="match status" value="1"/>
</dbReference>
<evidence type="ECO:0000313" key="5">
    <source>
        <dbReference type="Proteomes" id="UP001558652"/>
    </source>
</evidence>
<evidence type="ECO:0000313" key="4">
    <source>
        <dbReference type="EMBL" id="KAL1116126.1"/>
    </source>
</evidence>
<dbReference type="SUPFAM" id="SSF49899">
    <property type="entry name" value="Concanavalin A-like lectins/glucanases"/>
    <property type="match status" value="1"/>
</dbReference>
<proteinExistence type="predicted"/>
<dbReference type="InterPro" id="IPR051586">
    <property type="entry name" value="PKC-binding_NELL"/>
</dbReference>
<dbReference type="EMBL" id="JBFDAA010000018">
    <property type="protein sequence ID" value="KAL1116126.1"/>
    <property type="molecule type" value="Genomic_DNA"/>
</dbReference>
<evidence type="ECO:0000256" key="1">
    <source>
        <dbReference type="ARBA" id="ARBA00022737"/>
    </source>
</evidence>
<dbReference type="InterPro" id="IPR013320">
    <property type="entry name" value="ConA-like_dom_sf"/>
</dbReference>
<organism evidence="4 5">
    <name type="scientific">Ranatra chinensis</name>
    <dbReference type="NCBI Taxonomy" id="642074"/>
    <lineage>
        <taxon>Eukaryota</taxon>
        <taxon>Metazoa</taxon>
        <taxon>Ecdysozoa</taxon>
        <taxon>Arthropoda</taxon>
        <taxon>Hexapoda</taxon>
        <taxon>Insecta</taxon>
        <taxon>Pterygota</taxon>
        <taxon>Neoptera</taxon>
        <taxon>Paraneoptera</taxon>
        <taxon>Hemiptera</taxon>
        <taxon>Heteroptera</taxon>
        <taxon>Panheteroptera</taxon>
        <taxon>Nepomorpha</taxon>
        <taxon>Nepidae</taxon>
        <taxon>Ranatrinae</taxon>
        <taxon>Ranatra</taxon>
    </lineage>
</organism>
<keyword evidence="1" id="KW-0677">Repeat</keyword>
<keyword evidence="2" id="KW-0325">Glycoprotein</keyword>
<dbReference type="InterPro" id="IPR048287">
    <property type="entry name" value="TSPN-like_N"/>
</dbReference>
<comment type="caution">
    <text evidence="4">The sequence shown here is derived from an EMBL/GenBank/DDBJ whole genome shotgun (WGS) entry which is preliminary data.</text>
</comment>
<sequence length="350" mass="39635">MAFRHRNMFYENKKQETAEIVGSEDAGGGGGSGGSGLDLLGLLQLHNGSSQGVTLTQGPHRMRPAYYLQEIIMFRHMSNKNPHSEKKLNFVFDYCPMEFLDGKAFNRISPGRVARDAIQYSQITQPIGLPIPDLDFFITSGLRGNHSLSQVLNDLSCDHSPVLLTTSLDPILDYRELRLPDFAYKKAVELLHHSTEFTLSASIKQELYNSGTILAFSDGVNRYLEVQSSGRKNEIRLHYTSQQQEQTAGWTVRVETFPYRLADLSWHKLSVSVSGSQVQVLVDCHPLYRRLLSTPIDTNFSRPSLALWVGQRNARHSLFKRLEFIRRVVKLNMGREKFIKGFTLGTLTLD</sequence>
<reference evidence="4 5" key="1">
    <citation type="submission" date="2024-07" db="EMBL/GenBank/DDBJ databases">
        <title>Chromosome-level genome assembly of the water stick insect Ranatra chinensis (Heteroptera: Nepidae).</title>
        <authorList>
            <person name="Liu X."/>
        </authorList>
    </citation>
    <scope>NUCLEOTIDE SEQUENCE [LARGE SCALE GENOMIC DNA]</scope>
    <source>
        <strain evidence="4">Cailab_2021Rc</strain>
        <tissue evidence="4">Muscle</tissue>
    </source>
</reference>
<feature type="domain" description="Thrombospondin-like N-terminal" evidence="3">
    <location>
        <begin position="170"/>
        <end position="328"/>
    </location>
</feature>
<dbReference type="PANTHER" id="PTHR24042:SF5">
    <property type="entry name" value="EGF-LIKE CALCIUM-BINDING DOMAIN-CONTAINING PROTEIN"/>
    <property type="match status" value="1"/>
</dbReference>
<evidence type="ECO:0000259" key="3">
    <source>
        <dbReference type="SMART" id="SM00210"/>
    </source>
</evidence>
<dbReference type="PANTHER" id="PTHR24042">
    <property type="entry name" value="NEL HOMOLOG"/>
    <property type="match status" value="1"/>
</dbReference>
<keyword evidence="5" id="KW-1185">Reference proteome</keyword>
<accession>A0ABD0XXY2</accession>